<sequence>MLVAETDKTPKTLPRKDGRKPFMIYLDPELIKDIKRAALEADRPAYEIVEDQMRLALASVEGLRRTRG</sequence>
<protein>
    <submittedName>
        <fullName evidence="1">Uncharacterized protein</fullName>
    </submittedName>
</protein>
<name>A0A927G074_9HYPH</name>
<dbReference type="Proteomes" id="UP000654108">
    <property type="component" value="Unassembled WGS sequence"/>
</dbReference>
<evidence type="ECO:0000313" key="2">
    <source>
        <dbReference type="Proteomes" id="UP000654108"/>
    </source>
</evidence>
<accession>A0A927G074</accession>
<dbReference type="EMBL" id="JACYFU010000006">
    <property type="protein sequence ID" value="MBD8067326.1"/>
    <property type="molecule type" value="Genomic_DNA"/>
</dbReference>
<reference evidence="1" key="1">
    <citation type="submission" date="2020-09" db="EMBL/GenBank/DDBJ databases">
        <title>Genome seq and assembly of Devosia sp.</title>
        <authorList>
            <person name="Chhetri G."/>
        </authorList>
    </citation>
    <scope>NUCLEOTIDE SEQUENCE</scope>
    <source>
        <strain evidence="1">PTR5</strain>
    </source>
</reference>
<organism evidence="1 2">
    <name type="scientific">Devosia oryzisoli</name>
    <dbReference type="NCBI Taxonomy" id="2774138"/>
    <lineage>
        <taxon>Bacteria</taxon>
        <taxon>Pseudomonadati</taxon>
        <taxon>Pseudomonadota</taxon>
        <taxon>Alphaproteobacteria</taxon>
        <taxon>Hyphomicrobiales</taxon>
        <taxon>Devosiaceae</taxon>
        <taxon>Devosia</taxon>
    </lineage>
</organism>
<comment type="caution">
    <text evidence="1">The sequence shown here is derived from an EMBL/GenBank/DDBJ whole genome shotgun (WGS) entry which is preliminary data.</text>
</comment>
<proteinExistence type="predicted"/>
<dbReference type="AlphaFoldDB" id="A0A927G074"/>
<keyword evidence="2" id="KW-1185">Reference proteome</keyword>
<gene>
    <name evidence="1" type="ORF">IC608_17790</name>
</gene>
<evidence type="ECO:0000313" key="1">
    <source>
        <dbReference type="EMBL" id="MBD8067326.1"/>
    </source>
</evidence>